<dbReference type="PIRSF" id="PIRSF006487">
    <property type="entry name" value="GcvT"/>
    <property type="match status" value="1"/>
</dbReference>
<dbReference type="InterPro" id="IPR027266">
    <property type="entry name" value="TrmE/GcvT-like"/>
</dbReference>
<feature type="domain" description="Aminomethyltransferase C-terminal" evidence="8">
    <location>
        <begin position="299"/>
        <end position="376"/>
    </location>
</feature>
<dbReference type="InterPro" id="IPR029043">
    <property type="entry name" value="GcvT/YgfZ_C"/>
</dbReference>
<protein>
    <recommendedName>
        <fullName evidence="2">aminomethyltransferase</fullName>
        <ecNumber evidence="2">2.1.2.10</ecNumber>
    </recommendedName>
    <alternativeName>
        <fullName evidence="5">Glycine cleavage system T protein</fullName>
    </alternativeName>
</protein>
<evidence type="ECO:0000256" key="5">
    <source>
        <dbReference type="ARBA" id="ARBA00031395"/>
    </source>
</evidence>
<dbReference type="Gene3D" id="4.10.1250.10">
    <property type="entry name" value="Aminomethyltransferase fragment"/>
    <property type="match status" value="1"/>
</dbReference>
<feature type="domain" description="GCVT N-terminal" evidence="7">
    <location>
        <begin position="20"/>
        <end position="274"/>
    </location>
</feature>
<name>A0ABV7LF76_9HYPH</name>
<dbReference type="GO" id="GO:0004047">
    <property type="term" value="F:aminomethyltransferase activity"/>
    <property type="evidence" value="ECO:0007669"/>
    <property type="project" value="UniProtKB-EC"/>
</dbReference>
<dbReference type="InterPro" id="IPR006222">
    <property type="entry name" value="GCVT_N"/>
</dbReference>
<evidence type="ECO:0000256" key="1">
    <source>
        <dbReference type="ARBA" id="ARBA00008609"/>
    </source>
</evidence>
<gene>
    <name evidence="9" type="primary">gcvT</name>
    <name evidence="9" type="ORF">ACFOEX_06875</name>
</gene>
<evidence type="ECO:0000256" key="6">
    <source>
        <dbReference type="ARBA" id="ARBA00047665"/>
    </source>
</evidence>
<dbReference type="NCBIfam" id="NF001567">
    <property type="entry name" value="PRK00389.1"/>
    <property type="match status" value="1"/>
</dbReference>
<proteinExistence type="inferred from homology"/>
<keyword evidence="4 9" id="KW-0808">Transferase</keyword>
<reference evidence="10" key="1">
    <citation type="journal article" date="2019" name="Int. J. Syst. Evol. Microbiol.">
        <title>The Global Catalogue of Microorganisms (GCM) 10K type strain sequencing project: providing services to taxonomists for standard genome sequencing and annotation.</title>
        <authorList>
            <consortium name="The Broad Institute Genomics Platform"/>
            <consortium name="The Broad Institute Genome Sequencing Center for Infectious Disease"/>
            <person name="Wu L."/>
            <person name="Ma J."/>
        </authorList>
    </citation>
    <scope>NUCLEOTIDE SEQUENCE [LARGE SCALE GENOMIC DNA]</scope>
    <source>
        <strain evidence="10">CCM 7941</strain>
    </source>
</reference>
<dbReference type="EMBL" id="JBHRUV010000030">
    <property type="protein sequence ID" value="MFC3266071.1"/>
    <property type="molecule type" value="Genomic_DNA"/>
</dbReference>
<comment type="catalytic activity">
    <reaction evidence="6">
        <text>N(6)-[(R)-S(8)-aminomethyldihydrolipoyl]-L-lysyl-[protein] + (6S)-5,6,7,8-tetrahydrofolate = N(6)-[(R)-dihydrolipoyl]-L-lysyl-[protein] + (6R)-5,10-methylene-5,6,7,8-tetrahydrofolate + NH4(+)</text>
        <dbReference type="Rhea" id="RHEA:16945"/>
        <dbReference type="Rhea" id="RHEA-COMP:10475"/>
        <dbReference type="Rhea" id="RHEA-COMP:10492"/>
        <dbReference type="ChEBI" id="CHEBI:15636"/>
        <dbReference type="ChEBI" id="CHEBI:28938"/>
        <dbReference type="ChEBI" id="CHEBI:57453"/>
        <dbReference type="ChEBI" id="CHEBI:83100"/>
        <dbReference type="ChEBI" id="CHEBI:83143"/>
        <dbReference type="EC" id="2.1.2.10"/>
    </reaction>
</comment>
<dbReference type="PANTHER" id="PTHR43757">
    <property type="entry name" value="AMINOMETHYLTRANSFERASE"/>
    <property type="match status" value="1"/>
</dbReference>
<accession>A0ABV7LF76</accession>
<comment type="caution">
    <text evidence="9">The sequence shown here is derived from an EMBL/GenBank/DDBJ whole genome shotgun (WGS) entry which is preliminary data.</text>
</comment>
<dbReference type="PANTHER" id="PTHR43757:SF2">
    <property type="entry name" value="AMINOMETHYLTRANSFERASE, MITOCHONDRIAL"/>
    <property type="match status" value="1"/>
</dbReference>
<dbReference type="InterPro" id="IPR028896">
    <property type="entry name" value="GcvT/YgfZ/DmdA"/>
</dbReference>
<dbReference type="Pfam" id="PF01571">
    <property type="entry name" value="GCV_T"/>
    <property type="match status" value="1"/>
</dbReference>
<dbReference type="EC" id="2.1.2.10" evidence="2"/>
<evidence type="ECO:0000313" key="9">
    <source>
        <dbReference type="EMBL" id="MFC3266071.1"/>
    </source>
</evidence>
<evidence type="ECO:0000256" key="3">
    <source>
        <dbReference type="ARBA" id="ARBA00022576"/>
    </source>
</evidence>
<organism evidence="9 10">
    <name type="scientific">Camelimonas abortus</name>
    <dbReference type="NCBI Taxonomy" id="1017184"/>
    <lineage>
        <taxon>Bacteria</taxon>
        <taxon>Pseudomonadati</taxon>
        <taxon>Pseudomonadota</taxon>
        <taxon>Alphaproteobacteria</taxon>
        <taxon>Hyphomicrobiales</taxon>
        <taxon>Chelatococcaceae</taxon>
        <taxon>Camelimonas</taxon>
    </lineage>
</organism>
<dbReference type="Gene3D" id="3.30.70.1400">
    <property type="entry name" value="Aminomethyltransferase beta-barrel domains"/>
    <property type="match status" value="1"/>
</dbReference>
<evidence type="ECO:0000259" key="8">
    <source>
        <dbReference type="Pfam" id="PF08669"/>
    </source>
</evidence>
<dbReference type="NCBIfam" id="TIGR00528">
    <property type="entry name" value="gcvT"/>
    <property type="match status" value="1"/>
</dbReference>
<keyword evidence="3" id="KW-0032">Aminotransferase</keyword>
<dbReference type="SUPFAM" id="SSF101790">
    <property type="entry name" value="Aminomethyltransferase beta-barrel domain"/>
    <property type="match status" value="1"/>
</dbReference>
<comment type="similarity">
    <text evidence="1">Belongs to the GcvT family.</text>
</comment>
<dbReference type="InterPro" id="IPR006223">
    <property type="entry name" value="GcvT"/>
</dbReference>
<keyword evidence="10" id="KW-1185">Reference proteome</keyword>
<evidence type="ECO:0000313" key="10">
    <source>
        <dbReference type="Proteomes" id="UP001595536"/>
    </source>
</evidence>
<evidence type="ECO:0000259" key="7">
    <source>
        <dbReference type="Pfam" id="PF01571"/>
    </source>
</evidence>
<evidence type="ECO:0000256" key="4">
    <source>
        <dbReference type="ARBA" id="ARBA00022679"/>
    </source>
</evidence>
<dbReference type="Gene3D" id="3.30.1360.120">
    <property type="entry name" value="Probable tRNA modification gtpase trme, domain 1"/>
    <property type="match status" value="1"/>
</dbReference>
<dbReference type="Gene3D" id="2.40.30.110">
    <property type="entry name" value="Aminomethyltransferase beta-barrel domains"/>
    <property type="match status" value="1"/>
</dbReference>
<sequence>MSQTPADSQSADAQLLRTPLHGRHVALGARMVPFAGYDMPVQYAGIIAEHLHTRAHAGLFDVSHMGQGWIAGPDHETTARALETLVPGDILGLKPGQQRYTLLLNAQGGVLDDLMVARPAAPGLDGRLMLVVNAACREADWLHLSGNLPAGVRVEPETGRALLALQGPEAAQVMARLAPAAEGLPFMGVIDLAVGGIEARVSRSGYTGEDGFEISVAAADAVALWDLLLAQPEVKPAGLGARDTLRLEAGLCLYGHDLNQETSPVEAGLAWTVPRRRREDMRFPGAIRITGEIRDGALRRRVGLRPQGRAPVREGARIFDAAGELVGEVTSGGFGPSVGAPVAMGYVVADFARPGTAVQVELRGRMTPAVVAPLPFTPHRYRR</sequence>
<dbReference type="RefSeq" id="WP_376831016.1">
    <property type="nucleotide sequence ID" value="NZ_JBHLWR010000006.1"/>
</dbReference>
<dbReference type="Pfam" id="PF08669">
    <property type="entry name" value="GCV_T_C"/>
    <property type="match status" value="1"/>
</dbReference>
<dbReference type="NCBIfam" id="NF010093">
    <property type="entry name" value="PRK13579.1"/>
    <property type="match status" value="1"/>
</dbReference>
<dbReference type="SUPFAM" id="SSF103025">
    <property type="entry name" value="Folate-binding domain"/>
    <property type="match status" value="1"/>
</dbReference>
<evidence type="ECO:0000256" key="2">
    <source>
        <dbReference type="ARBA" id="ARBA00012616"/>
    </source>
</evidence>
<dbReference type="InterPro" id="IPR013977">
    <property type="entry name" value="GcvT_C"/>
</dbReference>
<dbReference type="Proteomes" id="UP001595536">
    <property type="component" value="Unassembled WGS sequence"/>
</dbReference>